<gene>
    <name evidence="2" type="ORF">P280DRAFT_516856</name>
</gene>
<accession>A0A6A6S6N5</accession>
<protein>
    <submittedName>
        <fullName evidence="2">Uncharacterized protein</fullName>
    </submittedName>
</protein>
<feature type="region of interest" description="Disordered" evidence="1">
    <location>
        <begin position="109"/>
        <end position="137"/>
    </location>
</feature>
<dbReference type="OrthoDB" id="4159781at2759"/>
<dbReference type="Pfam" id="PF11951">
    <property type="entry name" value="Fungal_trans_2"/>
    <property type="match status" value="1"/>
</dbReference>
<evidence type="ECO:0000313" key="3">
    <source>
        <dbReference type="Proteomes" id="UP000799753"/>
    </source>
</evidence>
<reference evidence="2" key="1">
    <citation type="journal article" date="2020" name="Stud. Mycol.">
        <title>101 Dothideomycetes genomes: a test case for predicting lifestyles and emergence of pathogens.</title>
        <authorList>
            <person name="Haridas S."/>
            <person name="Albert R."/>
            <person name="Binder M."/>
            <person name="Bloem J."/>
            <person name="Labutti K."/>
            <person name="Salamov A."/>
            <person name="Andreopoulos B."/>
            <person name="Baker S."/>
            <person name="Barry K."/>
            <person name="Bills G."/>
            <person name="Bluhm B."/>
            <person name="Cannon C."/>
            <person name="Castanera R."/>
            <person name="Culley D."/>
            <person name="Daum C."/>
            <person name="Ezra D."/>
            <person name="Gonzalez J."/>
            <person name="Henrissat B."/>
            <person name="Kuo A."/>
            <person name="Liang C."/>
            <person name="Lipzen A."/>
            <person name="Lutzoni F."/>
            <person name="Magnuson J."/>
            <person name="Mondo S."/>
            <person name="Nolan M."/>
            <person name="Ohm R."/>
            <person name="Pangilinan J."/>
            <person name="Park H.-J."/>
            <person name="Ramirez L."/>
            <person name="Alfaro M."/>
            <person name="Sun H."/>
            <person name="Tritt A."/>
            <person name="Yoshinaga Y."/>
            <person name="Zwiers L.-H."/>
            <person name="Turgeon B."/>
            <person name="Goodwin S."/>
            <person name="Spatafora J."/>
            <person name="Crous P."/>
            <person name="Grigoriev I."/>
        </authorList>
    </citation>
    <scope>NUCLEOTIDE SEQUENCE</scope>
    <source>
        <strain evidence="2">CBS 473.64</strain>
    </source>
</reference>
<dbReference type="Proteomes" id="UP000799753">
    <property type="component" value="Unassembled WGS sequence"/>
</dbReference>
<feature type="region of interest" description="Disordered" evidence="1">
    <location>
        <begin position="1"/>
        <end position="65"/>
    </location>
</feature>
<feature type="compositionally biased region" description="Basic and acidic residues" evidence="1">
    <location>
        <begin position="12"/>
        <end position="28"/>
    </location>
</feature>
<feature type="compositionally biased region" description="Polar residues" evidence="1">
    <location>
        <begin position="168"/>
        <end position="190"/>
    </location>
</feature>
<name>A0A6A6S6N5_9PLEO</name>
<dbReference type="PANTHER" id="PTHR37540:SF5">
    <property type="entry name" value="TRANSCRIPTION FACTOR DOMAIN-CONTAINING PROTEIN"/>
    <property type="match status" value="1"/>
</dbReference>
<dbReference type="EMBL" id="MU006782">
    <property type="protein sequence ID" value="KAF2641834.1"/>
    <property type="molecule type" value="Genomic_DNA"/>
</dbReference>
<evidence type="ECO:0000313" key="2">
    <source>
        <dbReference type="EMBL" id="KAF2641834.1"/>
    </source>
</evidence>
<dbReference type="AlphaFoldDB" id="A0A6A6S6N5"/>
<proteinExistence type="predicted"/>
<feature type="region of interest" description="Disordered" evidence="1">
    <location>
        <begin position="161"/>
        <end position="190"/>
    </location>
</feature>
<organism evidence="2 3">
    <name type="scientific">Massarina eburnea CBS 473.64</name>
    <dbReference type="NCBI Taxonomy" id="1395130"/>
    <lineage>
        <taxon>Eukaryota</taxon>
        <taxon>Fungi</taxon>
        <taxon>Dikarya</taxon>
        <taxon>Ascomycota</taxon>
        <taxon>Pezizomycotina</taxon>
        <taxon>Dothideomycetes</taxon>
        <taxon>Pleosporomycetidae</taxon>
        <taxon>Pleosporales</taxon>
        <taxon>Massarineae</taxon>
        <taxon>Massarinaceae</taxon>
        <taxon>Massarina</taxon>
    </lineage>
</organism>
<keyword evidence="3" id="KW-1185">Reference proteome</keyword>
<evidence type="ECO:0000256" key="1">
    <source>
        <dbReference type="SAM" id="MobiDB-lite"/>
    </source>
</evidence>
<dbReference type="PANTHER" id="PTHR37540">
    <property type="entry name" value="TRANSCRIPTION FACTOR (ACR-2), PUTATIVE-RELATED-RELATED"/>
    <property type="match status" value="1"/>
</dbReference>
<sequence length="588" mass="65808">MANFTFVTHKGARPEKKELVKSHVMRESQRKRREAKQHRQQDHNVLHPPPQPHSGSGDQGPDSRMFVPAQLSLPFHTILPRTHPAGLTDGDADSNGKLDTSLIVRPLARVSPSPSNAGDRGSNVPCRISKTTDSRGERRYRRQVGALVSAVFSEMFSSESFGRERVTSDQPSHSDTPPQYDHSTALTQQPPIPSISTPTEFKFLDPSWLPGSLFDRMSELCNYYGSTLFIEQPGYTSNEPINYWPQVAATGNDHIILVSAAALLYCAYRDTAKSIPSNDDDYFKDCILGLINKALENPETAVSDDTIAAVLSVCMYENVRGNDVIVTHLQGLHQMIEIRKEMDGLNSGLGLFIQETAIFQDMMHATCSNVLPIMFDIGGPILRDSSRRYCFDTWFRNSPLRSLNDAAFVAPIPELRSSFGVLKDAFDGFEMLCTQVFDPDTASGEANSFKLRYEAIWARLQRGDDASASGMPTSTTGKVEEAVRLTARIHFRAVVEKIRHDDEINTDDVKKLHAITRRIDLGFFKVAPYVFLWIILTGGAASTKQPLYRPHFVSEMLRLGECLGIFDWESFSQAVGNFLWLQQYLRGH</sequence>
<dbReference type="InterPro" id="IPR021858">
    <property type="entry name" value="Fun_TF"/>
</dbReference>